<keyword evidence="2" id="KW-0732">Signal</keyword>
<protein>
    <submittedName>
        <fullName evidence="3">Membrane-associated protein, putative</fullName>
    </submittedName>
</protein>
<dbReference type="AlphaFoldDB" id="A0A0S4J2S7"/>
<reference evidence="4" key="1">
    <citation type="submission" date="2015-09" db="EMBL/GenBank/DDBJ databases">
        <authorList>
            <consortium name="Pathogen Informatics"/>
        </authorList>
    </citation>
    <scope>NUCLEOTIDE SEQUENCE [LARGE SCALE GENOMIC DNA]</scope>
    <source>
        <strain evidence="4">Lake Konstanz</strain>
    </source>
</reference>
<feature type="chain" id="PRO_5006621912" evidence="2">
    <location>
        <begin position="19"/>
        <end position="178"/>
    </location>
</feature>
<organism evidence="3 4">
    <name type="scientific">Bodo saltans</name>
    <name type="common">Flagellated protozoan</name>
    <dbReference type="NCBI Taxonomy" id="75058"/>
    <lineage>
        <taxon>Eukaryota</taxon>
        <taxon>Discoba</taxon>
        <taxon>Euglenozoa</taxon>
        <taxon>Kinetoplastea</taxon>
        <taxon>Metakinetoplastina</taxon>
        <taxon>Eubodonida</taxon>
        <taxon>Bodonidae</taxon>
        <taxon>Bodo</taxon>
    </lineage>
</organism>
<feature type="transmembrane region" description="Helical" evidence="1">
    <location>
        <begin position="90"/>
        <end position="113"/>
    </location>
</feature>
<name>A0A0S4J2S7_BODSA</name>
<keyword evidence="1" id="KW-0472">Membrane</keyword>
<evidence type="ECO:0000313" key="4">
    <source>
        <dbReference type="Proteomes" id="UP000051952"/>
    </source>
</evidence>
<feature type="transmembrane region" description="Helical" evidence="1">
    <location>
        <begin position="57"/>
        <end position="78"/>
    </location>
</feature>
<dbReference type="VEuPathDB" id="TriTrypDB:BSAL_83810"/>
<feature type="transmembrane region" description="Helical" evidence="1">
    <location>
        <begin position="31"/>
        <end position="50"/>
    </location>
</feature>
<gene>
    <name evidence="3" type="ORF">BSAL_83810</name>
</gene>
<evidence type="ECO:0000313" key="3">
    <source>
        <dbReference type="EMBL" id="CUG71897.1"/>
    </source>
</evidence>
<keyword evidence="4" id="KW-1185">Reference proteome</keyword>
<dbReference type="Proteomes" id="UP000051952">
    <property type="component" value="Unassembled WGS sequence"/>
</dbReference>
<proteinExistence type="predicted"/>
<sequence length="178" mass="19069">MWAVGPLVSLIAVSLNGAQPAEDQLVAVCDVMQPILVALFAVTAILFGWLHPHRSLLRSFLSSFSSAHNALVTLLGMLARQQRVEQDTVLVVAAIGSYTSMVLGVVVVCIGFLEQRLLQSKRATVRSTPQRTTLLIDTTGARIHSGTIESMRRAAALASLVACACQTHNNESGGHRLL</sequence>
<evidence type="ECO:0000256" key="1">
    <source>
        <dbReference type="SAM" id="Phobius"/>
    </source>
</evidence>
<keyword evidence="1" id="KW-0812">Transmembrane</keyword>
<dbReference type="EMBL" id="CYKH01000950">
    <property type="protein sequence ID" value="CUG71897.1"/>
    <property type="molecule type" value="Genomic_DNA"/>
</dbReference>
<accession>A0A0S4J2S7</accession>
<feature type="signal peptide" evidence="2">
    <location>
        <begin position="1"/>
        <end position="18"/>
    </location>
</feature>
<keyword evidence="1" id="KW-1133">Transmembrane helix</keyword>
<evidence type="ECO:0000256" key="2">
    <source>
        <dbReference type="SAM" id="SignalP"/>
    </source>
</evidence>